<feature type="region of interest" description="Disordered" evidence="6">
    <location>
        <begin position="681"/>
        <end position="716"/>
    </location>
</feature>
<dbReference type="InterPro" id="IPR008758">
    <property type="entry name" value="Peptidase_S28"/>
</dbReference>
<feature type="chain" id="PRO_5002098065" evidence="7">
    <location>
        <begin position="18"/>
        <end position="1060"/>
    </location>
</feature>
<evidence type="ECO:0000256" key="4">
    <source>
        <dbReference type="ARBA" id="ARBA00022801"/>
    </source>
</evidence>
<keyword evidence="5" id="KW-0325">Glycoprotein</keyword>
<dbReference type="InterPro" id="IPR029058">
    <property type="entry name" value="AB_hydrolase_fold"/>
</dbReference>
<keyword evidence="9" id="KW-0121">Carboxypeptidase</keyword>
<dbReference type="CDD" id="cd14478">
    <property type="entry name" value="SPX_PHO87_PHO90_like"/>
    <property type="match status" value="1"/>
</dbReference>
<feature type="compositionally biased region" description="Pro residues" evidence="6">
    <location>
        <begin position="689"/>
        <end position="701"/>
    </location>
</feature>
<keyword evidence="3 7" id="KW-0732">Signal</keyword>
<dbReference type="GO" id="GO:0008239">
    <property type="term" value="F:dipeptidyl-peptidase activity"/>
    <property type="evidence" value="ECO:0007669"/>
    <property type="project" value="TreeGrafter"/>
</dbReference>
<dbReference type="EMBL" id="KP290819">
    <property type="protein sequence ID" value="AJD23146.1"/>
    <property type="molecule type" value="mRNA"/>
</dbReference>
<dbReference type="PANTHER" id="PTHR11010">
    <property type="entry name" value="PROTEASE S28 PRO-X CARBOXYPEPTIDASE-RELATED"/>
    <property type="match status" value="1"/>
</dbReference>
<dbReference type="Pfam" id="PF05577">
    <property type="entry name" value="Peptidase_S28"/>
    <property type="match status" value="1"/>
</dbReference>
<name>A0A0B4VKW8_9EURO</name>
<dbReference type="GO" id="GO:0006508">
    <property type="term" value="P:proteolysis"/>
    <property type="evidence" value="ECO:0007669"/>
    <property type="project" value="UniProtKB-KW"/>
</dbReference>
<dbReference type="SUPFAM" id="SSF53474">
    <property type="entry name" value="alpha/beta-Hydrolases"/>
    <property type="match status" value="1"/>
</dbReference>
<keyword evidence="2" id="KW-0645">Protease</keyword>
<dbReference type="AlphaFoldDB" id="A0A0B4VKW8"/>
<proteinExistence type="evidence at transcript level"/>
<feature type="region of interest" description="Disordered" evidence="6">
    <location>
        <begin position="928"/>
        <end position="1010"/>
    </location>
</feature>
<sequence>MVKLTACLLLLAAAVQAKLPVTPISELRAQAQSNSAIVARDADLAAQYPAYNIQIPVDHFPKNKRYEPHSNEKFNLRYWFDATHYKPGGPVIILHSGETSGVGRLPFLQKGMLAQLAQATNGVGVVMEHRYYGTSLPARDFSNKSLRFLTTEQALADTAYFSKNIKFPGLEKYNLTAPGTAHILYGGSYAGGQVAFLRSQYPDIFWGAISSSGVTKAIYDYWQYFEPIREQAPQDCVAVTQNFVEIVDNIIINGKNANTIRELKDLFGLGSLRNEDFANTLANGITGWQSTNWDPAISGKRFFTYCADITSEEFRYPVTEQQKASAKRIVTAGGHGREAAELVPQLLNYVGWLKKDSIAPCLEKGQTVSECFNSFDDAFYKQESADDSWKAWPWQFCNEWGYLQTGSGAPKNVRPVISRLIDLPYTSNICKQAFGITKPSNVDLVNKYGAFDIELDRLAFVDGNADPWKEAGVHAAAARKRRTSTNKPFILIPDAVHHWDENGLFPNETTAELPPQRIKDVQAEEVRFVKEWMKELTEPLEIDHPAASFDCTSAPYLDQTNPADAAPSSTRASKVRPRSTTHWTSETKSRRRGPPVVCPWEPSVASQADLTLRPVRFVRDLPASTPITGGVDALYLCKYSYSSKATLVLHPAGDWKDSSSLPTLAHRDPGRSFELVDFGRATDGAASPSSPPPLPPLPPPSSAHSARSETPRRYPWRKNGPTGLAWLFGWGEEPRGYRNLHQSAGKRASENNNHIGEGSSAATKRRRKKSAEEALAHKERQGDGRYFGEGGLRHQTYKLGPGSLARLATEEETMKFSHSIQFNSVPDWSGSYIAYSNLKKLIYTLEKQVNHPEGHENGEVESSPLLNRALDTDAIFRRALDGELEKICTFYRSKETDLYREVEEIEKELDSFVQESIGINMAPVAESHVKSRTLSFGGRNRRSETSRHANLAHQRSSTISEPSGAEGEGDSDDSEDNMDMAEFPQRRIRRHSTSSRDWTKDPRPHGEDMMNSELNESRLLGIAHDSEHLAIYGVGVSLKKRIIGIYVSLCELKSFIQLNR</sequence>
<dbReference type="PANTHER" id="PTHR11010:SF117">
    <property type="entry name" value="SERINE PROTEASE 16"/>
    <property type="match status" value="1"/>
</dbReference>
<feature type="domain" description="SPX" evidence="8">
    <location>
        <begin position="814"/>
        <end position="1060"/>
    </location>
</feature>
<feature type="compositionally biased region" description="Acidic residues" evidence="6">
    <location>
        <begin position="967"/>
        <end position="979"/>
    </location>
</feature>
<evidence type="ECO:0000256" key="7">
    <source>
        <dbReference type="SAM" id="SignalP"/>
    </source>
</evidence>
<evidence type="ECO:0000256" key="3">
    <source>
        <dbReference type="ARBA" id="ARBA00022729"/>
    </source>
</evidence>
<dbReference type="Gene3D" id="3.40.50.1820">
    <property type="entry name" value="alpha/beta hydrolase"/>
    <property type="match status" value="2"/>
</dbReference>
<evidence type="ECO:0000256" key="1">
    <source>
        <dbReference type="ARBA" id="ARBA00011079"/>
    </source>
</evidence>
<feature type="compositionally biased region" description="Basic and acidic residues" evidence="6">
    <location>
        <begin position="997"/>
        <end position="1008"/>
    </location>
</feature>
<reference evidence="9" key="1">
    <citation type="journal article" date="2015" name="Appl. Microbiol. Biotechnol.">
        <title>Genome and secretome analyses provide insights into keratin decomposition by novel proteases from the non-pathogenic fungus Onygena corvina.</title>
        <authorList>
            <person name="Huang Y."/>
            <person name="Busk P.K."/>
            <person name="Herbst F.A."/>
            <person name="Lange L."/>
        </authorList>
    </citation>
    <scope>NUCLEOTIDE SEQUENCE</scope>
    <source>
        <strain evidence="9">CBS 281.48</strain>
    </source>
</reference>
<accession>A0A0B4VKW8</accession>
<dbReference type="GO" id="GO:0070008">
    <property type="term" value="F:serine-type exopeptidase activity"/>
    <property type="evidence" value="ECO:0007669"/>
    <property type="project" value="InterPro"/>
</dbReference>
<feature type="non-terminal residue" evidence="9">
    <location>
        <position position="1060"/>
    </location>
</feature>
<dbReference type="GO" id="GO:0004180">
    <property type="term" value="F:carboxypeptidase activity"/>
    <property type="evidence" value="ECO:0007669"/>
    <property type="project" value="UniProtKB-KW"/>
</dbReference>
<organism evidence="9">
    <name type="scientific">Onygena corvina</name>
    <dbReference type="NCBI Taxonomy" id="180788"/>
    <lineage>
        <taxon>Eukaryota</taxon>
        <taxon>Fungi</taxon>
        <taxon>Dikarya</taxon>
        <taxon>Ascomycota</taxon>
        <taxon>Pezizomycotina</taxon>
        <taxon>Eurotiomycetes</taxon>
        <taxon>Eurotiomycetidae</taxon>
        <taxon>Onygenales</taxon>
        <taxon>Onygenaceae</taxon>
        <taxon>Onygena</taxon>
    </lineage>
</organism>
<feature type="signal peptide" evidence="7">
    <location>
        <begin position="1"/>
        <end position="17"/>
    </location>
</feature>
<dbReference type="Pfam" id="PF03105">
    <property type="entry name" value="SPX"/>
    <property type="match status" value="2"/>
</dbReference>
<evidence type="ECO:0000256" key="6">
    <source>
        <dbReference type="SAM" id="MobiDB-lite"/>
    </source>
</evidence>
<feature type="region of interest" description="Disordered" evidence="6">
    <location>
        <begin position="553"/>
        <end position="598"/>
    </location>
</feature>
<dbReference type="InterPro" id="IPR004331">
    <property type="entry name" value="SPX_dom"/>
</dbReference>
<evidence type="ECO:0000256" key="5">
    <source>
        <dbReference type="ARBA" id="ARBA00023180"/>
    </source>
</evidence>
<dbReference type="FunFam" id="3.40.50.1820:FF:000251">
    <property type="entry name" value="Extracelular serine carboxypeptidase, putative"/>
    <property type="match status" value="1"/>
</dbReference>
<feature type="compositionally biased region" description="Polar residues" evidence="6">
    <location>
        <begin position="558"/>
        <end position="572"/>
    </location>
</feature>
<evidence type="ECO:0000259" key="8">
    <source>
        <dbReference type="PROSITE" id="PS51382"/>
    </source>
</evidence>
<keyword evidence="4" id="KW-0378">Hydrolase</keyword>
<protein>
    <submittedName>
        <fullName evidence="9">Extracelular serine carboxypeptidase</fullName>
    </submittedName>
</protein>
<feature type="region of interest" description="Disordered" evidence="6">
    <location>
        <begin position="741"/>
        <end position="790"/>
    </location>
</feature>
<comment type="similarity">
    <text evidence="1">Belongs to the peptidase S28 family.</text>
</comment>
<evidence type="ECO:0000256" key="2">
    <source>
        <dbReference type="ARBA" id="ARBA00022670"/>
    </source>
</evidence>
<evidence type="ECO:0000313" key="9">
    <source>
        <dbReference type="EMBL" id="AJD23146.1"/>
    </source>
</evidence>
<dbReference type="PROSITE" id="PS51382">
    <property type="entry name" value="SPX"/>
    <property type="match status" value="1"/>
</dbReference>
<feature type="compositionally biased region" description="Basic and acidic residues" evidence="6">
    <location>
        <begin position="770"/>
        <end position="783"/>
    </location>
</feature>